<dbReference type="PANTHER" id="PTHR42699:SF1">
    <property type="entry name" value="CYSTATHIONINE GAMMA-SYNTHASE-RELATED"/>
    <property type="match status" value="1"/>
</dbReference>
<dbReference type="InterPro" id="IPR051750">
    <property type="entry name" value="Trans-sulfuration_enzymes"/>
</dbReference>
<evidence type="ECO:0000256" key="5">
    <source>
        <dbReference type="RuleBase" id="RU362118"/>
    </source>
</evidence>
<accession>A0AAE8SNG2</accession>
<dbReference type="EMBL" id="ONZP01000491">
    <property type="protein sequence ID" value="SPJ85646.1"/>
    <property type="molecule type" value="Genomic_DNA"/>
</dbReference>
<dbReference type="InterPro" id="IPR015424">
    <property type="entry name" value="PyrdxlP-dep_Trfase"/>
</dbReference>
<dbReference type="InterPro" id="IPR015422">
    <property type="entry name" value="PyrdxlP-dep_Trfase_small"/>
</dbReference>
<dbReference type="Gene3D" id="3.40.640.10">
    <property type="entry name" value="Type I PLP-dependent aspartate aminotransferase-like (Major domain)"/>
    <property type="match status" value="1"/>
</dbReference>
<comment type="cofactor">
    <cofactor evidence="1 5">
        <name>pyridoxal 5'-phosphate</name>
        <dbReference type="ChEBI" id="CHEBI:597326"/>
    </cofactor>
</comment>
<evidence type="ECO:0000256" key="6">
    <source>
        <dbReference type="SAM" id="MobiDB-lite"/>
    </source>
</evidence>
<proteinExistence type="inferred from homology"/>
<dbReference type="Proteomes" id="UP001187734">
    <property type="component" value="Unassembled WGS sequence"/>
</dbReference>
<keyword evidence="2 5" id="KW-0663">Pyridoxal phosphate</keyword>
<reference evidence="7" key="1">
    <citation type="submission" date="2018-03" db="EMBL/GenBank/DDBJ databases">
        <authorList>
            <person name="Guldener U."/>
        </authorList>
    </citation>
    <scope>NUCLEOTIDE SEQUENCE</scope>
</reference>
<sequence>MRAPAIKFRGDTKPKLGSPLPPGDKHAVSVYIPTWKDTVAWARRDPELIAQLKTGYPRFLVPLVVDQLAERLLEWASSNRNPNTLTSELSILLSTTGRAALLLPAGHHARMGQTYLDAQNKGAAFVLRADFNNGIHVMENSEKTCTLNEIYAVVYPKELTKEAKAFWQHTGFGVSSRRATYWLENAPFLNQGSGSLVTDLPNQEAEDAKFVVQQRIADLLSTEINSLDVNDVFLYPSGMSAIAHTADTVRYFTTTTKRTVAIFGFLYVDTFKVLSKIYGFDCKLYGATPSDLEELEADLANGLQLSALFTEFPGNPLLGSVDLERLHTLAVEHEFLFVVDDTVATSVNVELISYCDVVCTSLTKMFSGSCNVMGGSIALNPQSRLFLTMKDLLKEGFTDTHFPLDAIVMEKNSADFEERVITASQNAERAAETLRSHASVDQVYYPKGNPTQDIYEKYKRPGEGYGYLLSIRFKTPEAAIAFHDALDVAKGPSLGTNFTLCCAYTLFAHYSELEWAAKFGVVEHLVRISVGIESQECLDILVRTALDAAAQTGRDNKGHGHINGKL</sequence>
<evidence type="ECO:0000256" key="2">
    <source>
        <dbReference type="ARBA" id="ARBA00022898"/>
    </source>
</evidence>
<dbReference type="GO" id="GO:0030170">
    <property type="term" value="F:pyridoxal phosphate binding"/>
    <property type="evidence" value="ECO:0007669"/>
    <property type="project" value="InterPro"/>
</dbReference>
<evidence type="ECO:0000256" key="1">
    <source>
        <dbReference type="ARBA" id="ARBA00001933"/>
    </source>
</evidence>
<evidence type="ECO:0000256" key="3">
    <source>
        <dbReference type="ARBA" id="ARBA00034478"/>
    </source>
</evidence>
<comment type="caution">
    <text evidence="7">The sequence shown here is derived from an EMBL/GenBank/DDBJ whole genome shotgun (WGS) entry which is preliminary data.</text>
</comment>
<dbReference type="Pfam" id="PF01053">
    <property type="entry name" value="Cys_Met_Meta_PP"/>
    <property type="match status" value="1"/>
</dbReference>
<comment type="similarity">
    <text evidence="4">Belongs to the trans-sulfuration enzymes family. MET7 subfamily.</text>
</comment>
<dbReference type="GO" id="GO:0019346">
    <property type="term" value="P:transsulfuration"/>
    <property type="evidence" value="ECO:0007669"/>
    <property type="project" value="InterPro"/>
</dbReference>
<gene>
    <name evidence="7" type="ORF">FTOL_11427</name>
</gene>
<evidence type="ECO:0000313" key="7">
    <source>
        <dbReference type="EMBL" id="SPJ85646.1"/>
    </source>
</evidence>
<dbReference type="InterPro" id="IPR000277">
    <property type="entry name" value="Cys/Met-Metab_PyrdxlP-dep_enz"/>
</dbReference>
<dbReference type="Gene3D" id="3.90.1150.10">
    <property type="entry name" value="Aspartate Aminotransferase, domain 1"/>
    <property type="match status" value="1"/>
</dbReference>
<protein>
    <submittedName>
        <fullName evidence="7">Related to O-succinylhomoserine (Thiol)-lyase met-7 chain</fullName>
    </submittedName>
</protein>
<evidence type="ECO:0000313" key="8">
    <source>
        <dbReference type="Proteomes" id="UP001187734"/>
    </source>
</evidence>
<evidence type="ECO:0000256" key="4">
    <source>
        <dbReference type="ARBA" id="ARBA00061376"/>
    </source>
</evidence>
<name>A0AAE8SNG2_9HYPO</name>
<dbReference type="GO" id="GO:0003962">
    <property type="term" value="F:cystathionine gamma-synthase activity"/>
    <property type="evidence" value="ECO:0007669"/>
    <property type="project" value="TreeGrafter"/>
</dbReference>
<dbReference type="AlphaFoldDB" id="A0AAE8SNG2"/>
<dbReference type="PANTHER" id="PTHR42699">
    <property type="match status" value="1"/>
</dbReference>
<dbReference type="InterPro" id="IPR015421">
    <property type="entry name" value="PyrdxlP-dep_Trfase_major"/>
</dbReference>
<dbReference type="SUPFAM" id="SSF53383">
    <property type="entry name" value="PLP-dependent transferases"/>
    <property type="match status" value="1"/>
</dbReference>
<dbReference type="FunFam" id="3.90.1150.10:FF:000063">
    <property type="entry name" value="Probable cystathionine gamma-synthase"/>
    <property type="match status" value="1"/>
</dbReference>
<comment type="pathway">
    <text evidence="3">Amino-acid biosynthesis; L-methionine biosynthesis via de novo pathway.</text>
</comment>
<feature type="region of interest" description="Disordered" evidence="6">
    <location>
        <begin position="1"/>
        <end position="21"/>
    </location>
</feature>
<organism evidence="7 8">
    <name type="scientific">Fusarium torulosum</name>
    <dbReference type="NCBI Taxonomy" id="33205"/>
    <lineage>
        <taxon>Eukaryota</taxon>
        <taxon>Fungi</taxon>
        <taxon>Dikarya</taxon>
        <taxon>Ascomycota</taxon>
        <taxon>Pezizomycotina</taxon>
        <taxon>Sordariomycetes</taxon>
        <taxon>Hypocreomycetidae</taxon>
        <taxon>Hypocreales</taxon>
        <taxon>Nectriaceae</taxon>
        <taxon>Fusarium</taxon>
    </lineage>
</organism>
<keyword evidence="8" id="KW-1185">Reference proteome</keyword>